<dbReference type="GeneID" id="87951013"/>
<feature type="chain" id="PRO_5043679803" evidence="2">
    <location>
        <begin position="26"/>
        <end position="1780"/>
    </location>
</feature>
<feature type="compositionally biased region" description="Polar residues" evidence="1">
    <location>
        <begin position="1277"/>
        <end position="1296"/>
    </location>
</feature>
<feature type="compositionally biased region" description="Low complexity" evidence="1">
    <location>
        <begin position="184"/>
        <end position="222"/>
    </location>
</feature>
<feature type="compositionally biased region" description="Low complexity" evidence="1">
    <location>
        <begin position="651"/>
        <end position="660"/>
    </location>
</feature>
<evidence type="ECO:0000313" key="3">
    <source>
        <dbReference type="EMBL" id="WQF89499.1"/>
    </source>
</evidence>
<feature type="region of interest" description="Disordered" evidence="1">
    <location>
        <begin position="651"/>
        <end position="677"/>
    </location>
</feature>
<keyword evidence="4" id="KW-1185">Reference proteome</keyword>
<dbReference type="KEGG" id="cdet:87951013"/>
<dbReference type="Proteomes" id="UP001322277">
    <property type="component" value="Chromosome 10"/>
</dbReference>
<name>A0AAX4J1T1_9PEZI</name>
<feature type="region of interest" description="Disordered" evidence="1">
    <location>
        <begin position="179"/>
        <end position="257"/>
    </location>
</feature>
<organism evidence="3 4">
    <name type="scientific">Colletotrichum destructivum</name>
    <dbReference type="NCBI Taxonomy" id="34406"/>
    <lineage>
        <taxon>Eukaryota</taxon>
        <taxon>Fungi</taxon>
        <taxon>Dikarya</taxon>
        <taxon>Ascomycota</taxon>
        <taxon>Pezizomycotina</taxon>
        <taxon>Sordariomycetes</taxon>
        <taxon>Hypocreomycetidae</taxon>
        <taxon>Glomerellales</taxon>
        <taxon>Glomerellaceae</taxon>
        <taxon>Colletotrichum</taxon>
        <taxon>Colletotrichum destructivum species complex</taxon>
    </lineage>
</organism>
<feature type="compositionally biased region" description="Polar residues" evidence="1">
    <location>
        <begin position="236"/>
        <end position="257"/>
    </location>
</feature>
<reference evidence="4" key="1">
    <citation type="journal article" date="2023" name="bioRxiv">
        <title>Complete genome of the Medicago anthracnose fungus, Colletotrichum destructivum, reveals a mini-chromosome-like region within a core chromosome.</title>
        <authorList>
            <person name="Lapalu N."/>
            <person name="Simon A."/>
            <person name="Lu A."/>
            <person name="Plaumann P.-L."/>
            <person name="Amselem J."/>
            <person name="Pigne S."/>
            <person name="Auger A."/>
            <person name="Koch C."/>
            <person name="Dallery J.-F."/>
            <person name="O'Connell R.J."/>
        </authorList>
    </citation>
    <scope>NUCLEOTIDE SEQUENCE [LARGE SCALE GENOMIC DNA]</scope>
    <source>
        <strain evidence="4">CBS 520.97</strain>
    </source>
</reference>
<accession>A0AAX4J1T1</accession>
<dbReference type="EMBL" id="CP137314">
    <property type="protein sequence ID" value="WQF89499.1"/>
    <property type="molecule type" value="Genomic_DNA"/>
</dbReference>
<feature type="signal peptide" evidence="2">
    <location>
        <begin position="1"/>
        <end position="25"/>
    </location>
</feature>
<feature type="region of interest" description="Disordered" evidence="1">
    <location>
        <begin position="1277"/>
        <end position="1298"/>
    </location>
</feature>
<dbReference type="RefSeq" id="XP_062786720.1">
    <property type="nucleotide sequence ID" value="XM_062930669.1"/>
</dbReference>
<keyword evidence="2" id="KW-0732">Signal</keyword>
<evidence type="ECO:0000256" key="2">
    <source>
        <dbReference type="SAM" id="SignalP"/>
    </source>
</evidence>
<evidence type="ECO:0000256" key="1">
    <source>
        <dbReference type="SAM" id="MobiDB-lite"/>
    </source>
</evidence>
<feature type="region of interest" description="Disordered" evidence="1">
    <location>
        <begin position="1732"/>
        <end position="1760"/>
    </location>
</feature>
<protein>
    <submittedName>
        <fullName evidence="3">Uncharacterized protein</fullName>
    </submittedName>
</protein>
<gene>
    <name evidence="3" type="ORF">CDEST_14513</name>
</gene>
<sequence length="1780" mass="182690">MRASTLTVSLASVVVLLSSVQVIAAGADAGKPGQRTKVQRSPAVFSFNNNARSPQDPNVFVSYDYGYSYPPSPPTTYAEQLSSTATSLASGSEASYTKNISVASITGTPGVSGSATTGSTDSSGATVTVSNTVIVYYPNSTNGGLSISSGSSFITLTESLSTVTSGTWSSSATISTLWPPANTSSSSSSSAASVSTGSVTGNTPATTSQSTTITSSSVVDEPPVSRPPPPGPSSSLTIPATSSGLNQTTSLIRDPSQSISSANSFGTLATSTDITFTISSAFSSSSIILSTVGSVTVSLTVTQPVPSSMDTESGTLASITETEASHTSFEVSRNIYDYHCELLQHRYCFDSVHCTHWVEPDDARFAKHVGISLFNSVATFDFQFIGANIAGHWFYHPIFLWCNVDRNFHFASHGLSQSAWNNDAARGNAVVDMELHYAHCANSIHVTVTKPSRKPDFSSDHLNSYILVLRPDGNTSPFNRLQHIPGSINSDTYRIQHDFHCCWNCIHCLQCNSQGYPPNSTSSLPSSSTPSVPASSVEADPTVLITLSSNGLIIVSTLTRTPQATSGWNSTAQSPTAIGSQTTIGTGVSIATLTESWAPDASSSHSAFISSSTPAQTTEITSSAWNNTWKITSTSSGISSLPTLFPTTGAATAGSSTSNGLQSPAFSSSTTSTTTWNASDTPTFTSISVAISSPISLPVTSGSQTAMPFPLPNSTIVTTHQATVFATTMFGTGSATMAPSGTDSAPWSTSKMTSSVFASGINSTLLGTGNPTPWSIPNTISVSLTGTGFPSSHTLTGLPLSNASSLGPSVTTVNATGSVVTFGTSDPLTITRVIGGSVSSHVVTVVLPTSTLVITGTGSFIRTSIIVTSVPPFPANSTFWPIGTIGSVSEAPSATEPLPSTSNRSSVTVTYPALNITSSIRPPATATLSSTSLTAPRNSTFRITSTADPSNPPAASTVATTSAWNSSWTLSLISVPVTMPTTPQLPNSTWTASANATWTATNLSSDPSTSNRMSLSKQTSVSLPPWPVSNSTTSIWATGSVISSTDTVTSGTASSTSTPIFPPWPTHNSTTASITGTLSIPVIPSSVIVGTDITKSVSTSFPWTNVTSRPSTGVLTASVIIVTGGVTITLQPTGTSLISITAVPSLTINGTVLQTLTANGTFSHTSAKASRTLASPFPTGNLTLIPGPTGISTSSIPLSAAMSETGGITVSSSLSTILPPFPTANSTRMGTLTISNSAFTLISTLTGFPSTLFGSVTGPPASPTLPPFPTTNSTLMSGPTGSGTAVSPTASGTVFQTREPVETPTGAPLITIPPSFPTGHSTVIPGPTVNVSTTASGSVVSNLTITRSNGSITEIVTIIPSSVISPPFPTSNGTVGQSPTGTLVGTGVTRTSSGTGGPFFSPTVISSTWSQWLNTTSSSTLSATGGSTLSSGTMFATTSPNASDSSVLSRAMSTQSIFNSTISRLPTISSAVTGILTNISATDSKPFTSVPPFANSTTIAGAVPTTHLTWTLSGTIFHSVSILPVSTPSSISSSISTRTLSGTAPTVPTETFVPVSRVSSSVTDSRLGPLPSFTISDQPTITDSTGLPSVTYTPCHTVTITNGTITQIVTRSVLITSATASANPTLVYPPSANGTILSASTSCPSKWKNTTTSAAGFKSTWTSFILTNRTSSPPGSVTTFITSKMSRLGDPNRGNSGLPAVSNFVVGTPTTTITDAPLPFNSAYPWGGLGPVFRHHDESSPETGDGSVNKPMDPKENGAWWARWKRHSDRLSSLRANSDM</sequence>
<evidence type="ECO:0000313" key="4">
    <source>
        <dbReference type="Proteomes" id="UP001322277"/>
    </source>
</evidence>
<proteinExistence type="predicted"/>